<dbReference type="STRING" id="403677.D0NWQ1"/>
<keyword evidence="4" id="KW-1185">Reference proteome</keyword>
<evidence type="ECO:0000313" key="3">
    <source>
        <dbReference type="EMBL" id="EEY67484.1"/>
    </source>
</evidence>
<keyword evidence="3" id="KW-0418">Kinase</keyword>
<reference evidence="4" key="1">
    <citation type="journal article" date="2009" name="Nature">
        <title>Genome sequence and analysis of the Irish potato famine pathogen Phytophthora infestans.</title>
        <authorList>
            <consortium name="The Broad Institute Genome Sequencing Platform"/>
            <person name="Haas B.J."/>
            <person name="Kamoun S."/>
            <person name="Zody M.C."/>
            <person name="Jiang R.H."/>
            <person name="Handsaker R.E."/>
            <person name="Cano L.M."/>
            <person name="Grabherr M."/>
            <person name="Kodira C.D."/>
            <person name="Raffaele S."/>
            <person name="Torto-Alalibo T."/>
            <person name="Bozkurt T.O."/>
            <person name="Ah-Fong A.M."/>
            <person name="Alvarado L."/>
            <person name="Anderson V.L."/>
            <person name="Armstrong M.R."/>
            <person name="Avrova A."/>
            <person name="Baxter L."/>
            <person name="Beynon J."/>
            <person name="Boevink P.C."/>
            <person name="Bollmann S.R."/>
            <person name="Bos J.I."/>
            <person name="Bulone V."/>
            <person name="Cai G."/>
            <person name="Cakir C."/>
            <person name="Carrington J.C."/>
            <person name="Chawner M."/>
            <person name="Conti L."/>
            <person name="Costanzo S."/>
            <person name="Ewan R."/>
            <person name="Fahlgren N."/>
            <person name="Fischbach M.A."/>
            <person name="Fugelstad J."/>
            <person name="Gilroy E.M."/>
            <person name="Gnerre S."/>
            <person name="Green P.J."/>
            <person name="Grenville-Briggs L.J."/>
            <person name="Griffith J."/>
            <person name="Grunwald N.J."/>
            <person name="Horn K."/>
            <person name="Horner N.R."/>
            <person name="Hu C.H."/>
            <person name="Huitema E."/>
            <person name="Jeong D.H."/>
            <person name="Jones A.M."/>
            <person name="Jones J.D."/>
            <person name="Jones R.W."/>
            <person name="Karlsson E.K."/>
            <person name="Kunjeti S.G."/>
            <person name="Lamour K."/>
            <person name="Liu Z."/>
            <person name="Ma L."/>
            <person name="Maclean D."/>
            <person name="Chibucos M.C."/>
            <person name="McDonald H."/>
            <person name="McWalters J."/>
            <person name="Meijer H.J."/>
            <person name="Morgan W."/>
            <person name="Morris P.F."/>
            <person name="Munro C.A."/>
            <person name="O'Neill K."/>
            <person name="Ospina-Giraldo M."/>
            <person name="Pinzon A."/>
            <person name="Pritchard L."/>
            <person name="Ramsahoye B."/>
            <person name="Ren Q."/>
            <person name="Restrepo S."/>
            <person name="Roy S."/>
            <person name="Sadanandom A."/>
            <person name="Savidor A."/>
            <person name="Schornack S."/>
            <person name="Schwartz D.C."/>
            <person name="Schumann U.D."/>
            <person name="Schwessinger B."/>
            <person name="Seyer L."/>
            <person name="Sharpe T."/>
            <person name="Silvar C."/>
            <person name="Song J."/>
            <person name="Studholme D.J."/>
            <person name="Sykes S."/>
            <person name="Thines M."/>
            <person name="van de Vondervoort P.J."/>
            <person name="Phuntumart V."/>
            <person name="Wawra S."/>
            <person name="Weide R."/>
            <person name="Win J."/>
            <person name="Young C."/>
            <person name="Zhou S."/>
            <person name="Fry W."/>
            <person name="Meyers B.C."/>
            <person name="van West P."/>
            <person name="Ristaino J."/>
            <person name="Govers F."/>
            <person name="Birch P.R."/>
            <person name="Whisson S.C."/>
            <person name="Judelson H.S."/>
            <person name="Nusbaum C."/>
        </authorList>
    </citation>
    <scope>NUCLEOTIDE SEQUENCE [LARGE SCALE GENOMIC DNA]</scope>
    <source>
        <strain evidence="4">T30-4</strain>
    </source>
</reference>
<dbReference type="eggNOG" id="KOG0192">
    <property type="taxonomic scope" value="Eukaryota"/>
</dbReference>
<dbReference type="PANTHER" id="PTHR44329:SF214">
    <property type="entry name" value="PROTEIN KINASE DOMAIN-CONTAINING PROTEIN"/>
    <property type="match status" value="1"/>
</dbReference>
<dbReference type="OMA" id="QAVNCTE"/>
<dbReference type="GO" id="GO:0005524">
    <property type="term" value="F:ATP binding"/>
    <property type="evidence" value="ECO:0007669"/>
    <property type="project" value="InterPro"/>
</dbReference>
<dbReference type="PANTHER" id="PTHR44329">
    <property type="entry name" value="SERINE/THREONINE-PROTEIN KINASE TNNI3K-RELATED"/>
    <property type="match status" value="1"/>
</dbReference>
<dbReference type="VEuPathDB" id="FungiDB:PITG_17578"/>
<dbReference type="OrthoDB" id="4062651at2759"/>
<keyword evidence="3" id="KW-0808">Transferase</keyword>
<evidence type="ECO:0000313" key="4">
    <source>
        <dbReference type="Proteomes" id="UP000006643"/>
    </source>
</evidence>
<dbReference type="GO" id="GO:0004674">
    <property type="term" value="F:protein serine/threonine kinase activity"/>
    <property type="evidence" value="ECO:0007669"/>
    <property type="project" value="TreeGrafter"/>
</dbReference>
<dbReference type="InterPro" id="IPR011009">
    <property type="entry name" value="Kinase-like_dom_sf"/>
</dbReference>
<dbReference type="AlphaFoldDB" id="D0NWQ1"/>
<dbReference type="InParanoid" id="D0NWQ1"/>
<dbReference type="InterPro" id="IPR000719">
    <property type="entry name" value="Prot_kinase_dom"/>
</dbReference>
<feature type="region of interest" description="Disordered" evidence="1">
    <location>
        <begin position="158"/>
        <end position="179"/>
    </location>
</feature>
<dbReference type="Gene3D" id="3.30.200.20">
    <property type="entry name" value="Phosphorylase Kinase, domain 1"/>
    <property type="match status" value="1"/>
</dbReference>
<feature type="domain" description="Protein kinase" evidence="2">
    <location>
        <begin position="213"/>
        <end position="475"/>
    </location>
</feature>
<evidence type="ECO:0000259" key="2">
    <source>
        <dbReference type="PROSITE" id="PS50011"/>
    </source>
</evidence>
<gene>
    <name evidence="3" type="ORF">PITG_17578</name>
</gene>
<dbReference type="RefSeq" id="XP_002896457.1">
    <property type="nucleotide sequence ID" value="XM_002896411.1"/>
</dbReference>
<dbReference type="InterPro" id="IPR051681">
    <property type="entry name" value="Ser/Thr_Kinases-Pseudokinases"/>
</dbReference>
<dbReference type="EMBL" id="DS028177">
    <property type="protein sequence ID" value="EEY67484.1"/>
    <property type="molecule type" value="Genomic_DNA"/>
</dbReference>
<organism evidence="3 4">
    <name type="scientific">Phytophthora infestans (strain T30-4)</name>
    <name type="common">Potato late blight agent</name>
    <dbReference type="NCBI Taxonomy" id="403677"/>
    <lineage>
        <taxon>Eukaryota</taxon>
        <taxon>Sar</taxon>
        <taxon>Stramenopiles</taxon>
        <taxon>Oomycota</taxon>
        <taxon>Peronosporomycetes</taxon>
        <taxon>Peronosporales</taxon>
        <taxon>Peronosporaceae</taxon>
        <taxon>Phytophthora</taxon>
    </lineage>
</organism>
<dbReference type="KEGG" id="pif:PITG_17578"/>
<dbReference type="Proteomes" id="UP000006643">
    <property type="component" value="Unassembled WGS sequence"/>
</dbReference>
<dbReference type="SMART" id="SM00220">
    <property type="entry name" value="S_TKc"/>
    <property type="match status" value="1"/>
</dbReference>
<protein>
    <submittedName>
        <fullName evidence="3">Protein kinase, putative</fullName>
    </submittedName>
</protein>
<dbReference type="PROSITE" id="PS50011">
    <property type="entry name" value="PROTEIN_KINASE_DOM"/>
    <property type="match status" value="1"/>
</dbReference>
<name>D0NWQ1_PHYIT</name>
<evidence type="ECO:0000256" key="1">
    <source>
        <dbReference type="SAM" id="MobiDB-lite"/>
    </source>
</evidence>
<dbReference type="Pfam" id="PF00069">
    <property type="entry name" value="Pkinase"/>
    <property type="match status" value="1"/>
</dbReference>
<dbReference type="SUPFAM" id="SSF56112">
    <property type="entry name" value="Protein kinase-like (PK-like)"/>
    <property type="match status" value="1"/>
</dbReference>
<proteinExistence type="predicted"/>
<accession>D0NWQ1</accession>
<dbReference type="InterPro" id="IPR008271">
    <property type="entry name" value="Ser/Thr_kinase_AS"/>
</dbReference>
<sequence length="481" mass="52893">MQPSNRRGLSSFEGAVLPSNDSFYAWDGTHSDIARQLYFRAKAGDAVSPYGNFKVPSAVQGRLEELRLAWDKLPGIAQRALLWDSGFGVSPTNEPVKLWTLNGHNMANLAVPLAQYQAVNCTERTCTQPDDTPSYSNQQCTGVDILKAASEQGLHTDVTVDDSETSSRRFGSGVQKRRSSGYSVDYSSGSNLTMKILLDSEHLIGMRIPFDSLSFTRALSKGAYGEVWIGEYDGQQVAIKKLFSGRDHKAEEVEAFAKEIELTARLAHPNIVSFVGVAWNTLTNLIMALEFLPSGDLHGYLTKHADVLSWSKDKMGIAIGVARALEFLHSQVPPLIHRDLKSKNILLTRQLEPKLIDFGVSRGCEDFSMTAGVGTPYWTAPEILEGKRYTEQADIYSLGVVLTEIDTGKLPYHDALTPEGTIPKPFMILADVIAGILRPSFAEECPPKIRQIGVACCQHNPDSRPTATEVVTLLLEEEKSC</sequence>
<dbReference type="GeneID" id="9471159"/>
<dbReference type="PROSITE" id="PS00108">
    <property type="entry name" value="PROTEIN_KINASE_ST"/>
    <property type="match status" value="1"/>
</dbReference>
<dbReference type="Gene3D" id="1.10.510.10">
    <property type="entry name" value="Transferase(Phosphotransferase) domain 1"/>
    <property type="match status" value="1"/>
</dbReference>
<dbReference type="HOGENOM" id="CLU_000288_63_45_1"/>
<dbReference type="CDD" id="cd13999">
    <property type="entry name" value="STKc_MAP3K-like"/>
    <property type="match status" value="1"/>
</dbReference>